<dbReference type="EMBL" id="VTPC01084396">
    <property type="protein sequence ID" value="KAF2887264.1"/>
    <property type="molecule type" value="Genomic_DNA"/>
</dbReference>
<name>A0A8K0G5Y4_IGNLU</name>
<accession>A0A8K0G5Y4</accession>
<organism evidence="1 2">
    <name type="scientific">Ignelater luminosus</name>
    <name type="common">Cucubano</name>
    <name type="synonym">Pyrophorus luminosus</name>
    <dbReference type="NCBI Taxonomy" id="2038154"/>
    <lineage>
        <taxon>Eukaryota</taxon>
        <taxon>Metazoa</taxon>
        <taxon>Ecdysozoa</taxon>
        <taxon>Arthropoda</taxon>
        <taxon>Hexapoda</taxon>
        <taxon>Insecta</taxon>
        <taxon>Pterygota</taxon>
        <taxon>Neoptera</taxon>
        <taxon>Endopterygota</taxon>
        <taxon>Coleoptera</taxon>
        <taxon>Polyphaga</taxon>
        <taxon>Elateriformia</taxon>
        <taxon>Elateroidea</taxon>
        <taxon>Elateridae</taxon>
        <taxon>Agrypninae</taxon>
        <taxon>Pyrophorini</taxon>
        <taxon>Ignelater</taxon>
    </lineage>
</organism>
<dbReference type="OrthoDB" id="8183300at2759"/>
<dbReference type="AlphaFoldDB" id="A0A8K0G5Y4"/>
<feature type="non-terminal residue" evidence="1">
    <location>
        <position position="56"/>
    </location>
</feature>
<protein>
    <submittedName>
        <fullName evidence="1">Uncharacterized protein</fullName>
    </submittedName>
</protein>
<keyword evidence="2" id="KW-1185">Reference proteome</keyword>
<gene>
    <name evidence="1" type="ORF">ILUMI_18909</name>
</gene>
<comment type="caution">
    <text evidence="1">The sequence shown here is derived from an EMBL/GenBank/DDBJ whole genome shotgun (WGS) entry which is preliminary data.</text>
</comment>
<sequence>MVVSIDRCISRDNLDTCEHFYDYKMDNYCWIVNSYTPLWSPFYETFEPKWRCPIKK</sequence>
<evidence type="ECO:0000313" key="2">
    <source>
        <dbReference type="Proteomes" id="UP000801492"/>
    </source>
</evidence>
<proteinExistence type="predicted"/>
<reference evidence="1" key="1">
    <citation type="submission" date="2019-08" db="EMBL/GenBank/DDBJ databases">
        <title>The genome of the North American firefly Photinus pyralis.</title>
        <authorList>
            <consortium name="Photinus pyralis genome working group"/>
            <person name="Fallon T.R."/>
            <person name="Sander Lower S.E."/>
            <person name="Weng J.-K."/>
        </authorList>
    </citation>
    <scope>NUCLEOTIDE SEQUENCE</scope>
    <source>
        <strain evidence="1">TRF0915ILg1</strain>
        <tissue evidence="1">Whole body</tissue>
    </source>
</reference>
<dbReference type="Proteomes" id="UP000801492">
    <property type="component" value="Unassembled WGS sequence"/>
</dbReference>
<evidence type="ECO:0000313" key="1">
    <source>
        <dbReference type="EMBL" id="KAF2887264.1"/>
    </source>
</evidence>